<dbReference type="SUPFAM" id="SSF52317">
    <property type="entry name" value="Class I glutamine amidotransferase-like"/>
    <property type="match status" value="1"/>
</dbReference>
<dbReference type="RefSeq" id="WP_012835741.1">
    <property type="nucleotide sequence ID" value="NC_013441.1"/>
</dbReference>
<dbReference type="Pfam" id="PF01965">
    <property type="entry name" value="DJ-1_PfpI"/>
    <property type="match status" value="1"/>
</dbReference>
<dbReference type="KEGG" id="gbr:Gbro_4072"/>
<evidence type="ECO:0000259" key="1">
    <source>
        <dbReference type="Pfam" id="PF01965"/>
    </source>
</evidence>
<sequence length="202" mass="21577">MPTVHLALYDTLADWEFGFVAAGINNPQYQREPGSHRIVTLGVSRAPVRTIGGLTLVPGVTLDDVDPTESAMLVMPGAQSWEDGNVEFVDAARRWADAGVPVAGICGATLGLARSGLLDDRRHTSNAPEQLTPTGYAGADHYVDAPAVTDRGVITAAAVAPVEFAREVFALLDIYEPAVLDAWWRLYGLKDPSGFYALAADR</sequence>
<reference evidence="3" key="1">
    <citation type="submission" date="2009-10" db="EMBL/GenBank/DDBJ databases">
        <title>The complete chromosome of Gordonia bronchialis DSM 43247.</title>
        <authorList>
            <consortium name="US DOE Joint Genome Institute (JGI-PGF)"/>
            <person name="Lucas S."/>
            <person name="Copeland A."/>
            <person name="Lapidus A."/>
            <person name="Glavina del Rio T."/>
            <person name="Dalin E."/>
            <person name="Tice H."/>
            <person name="Bruce D."/>
            <person name="Goodwin L."/>
            <person name="Pitluck S."/>
            <person name="Kyrpides N."/>
            <person name="Mavromatis K."/>
            <person name="Ivanova N."/>
            <person name="Ovchinnikova G."/>
            <person name="Saunders E."/>
            <person name="Brettin T."/>
            <person name="Detter J.C."/>
            <person name="Han C."/>
            <person name="Larimer F."/>
            <person name="Land M."/>
            <person name="Hauser L."/>
            <person name="Markowitz V."/>
            <person name="Cheng J.-F."/>
            <person name="Hugenholtz P."/>
            <person name="Woyke T."/>
            <person name="Wu D."/>
            <person name="Jando M."/>
            <person name="Schneider S."/>
            <person name="Goeker M."/>
            <person name="Klenk H.-P."/>
            <person name="Eisen J.A."/>
        </authorList>
    </citation>
    <scope>NUCLEOTIDE SEQUENCE [LARGE SCALE GENOMIC DNA]</scope>
    <source>
        <strain evidence="3">ATCC 25592 / DSM 43247 / BCRC 13721 / JCM 3198 / KCTC 3076 / NBRC 16047 / NCTC 10667</strain>
    </source>
</reference>
<name>D0L4L3_GORB4</name>
<proteinExistence type="predicted"/>
<evidence type="ECO:0000313" key="2">
    <source>
        <dbReference type="EMBL" id="ACY23238.1"/>
    </source>
</evidence>
<dbReference type="OrthoDB" id="6003696at2"/>
<dbReference type="Gene3D" id="3.40.50.880">
    <property type="match status" value="1"/>
</dbReference>
<feature type="domain" description="DJ-1/PfpI" evidence="1">
    <location>
        <begin position="4"/>
        <end position="169"/>
    </location>
</feature>
<keyword evidence="3" id="KW-1185">Reference proteome</keyword>
<dbReference type="HOGENOM" id="CLU_000445_44_5_11"/>
<organism evidence="2 3">
    <name type="scientific">Gordonia bronchialis (strain ATCC 25592 / DSM 43247 / BCRC 13721 / JCM 3198 / KCTC 3076 / NBRC 16047 / NCTC 10667)</name>
    <name type="common">Rhodococcus bronchialis</name>
    <dbReference type="NCBI Taxonomy" id="526226"/>
    <lineage>
        <taxon>Bacteria</taxon>
        <taxon>Bacillati</taxon>
        <taxon>Actinomycetota</taxon>
        <taxon>Actinomycetes</taxon>
        <taxon>Mycobacteriales</taxon>
        <taxon>Gordoniaceae</taxon>
        <taxon>Gordonia</taxon>
    </lineage>
</organism>
<accession>D0L4L3</accession>
<reference evidence="2 3" key="2">
    <citation type="journal article" date="2010" name="Stand. Genomic Sci.">
        <title>Complete genome sequence of Gordonia bronchialis type strain (3410).</title>
        <authorList>
            <person name="Ivanova N."/>
            <person name="Sikorski J."/>
            <person name="Jando M."/>
            <person name="Lapidus A."/>
            <person name="Nolan M."/>
            <person name="Lucas S."/>
            <person name="Del Rio T.G."/>
            <person name="Tice H."/>
            <person name="Copeland A."/>
            <person name="Cheng J.F."/>
            <person name="Chen F."/>
            <person name="Bruce D."/>
            <person name="Goodwin L."/>
            <person name="Pitluck S."/>
            <person name="Mavromatis K."/>
            <person name="Ovchinnikova G."/>
            <person name="Pati A."/>
            <person name="Chen A."/>
            <person name="Palaniappan K."/>
            <person name="Land M."/>
            <person name="Hauser L."/>
            <person name="Chang Y.J."/>
            <person name="Jeffries C.D."/>
            <person name="Chain P."/>
            <person name="Saunders E."/>
            <person name="Han C."/>
            <person name="Detter J.C."/>
            <person name="Brettin T."/>
            <person name="Rohde M."/>
            <person name="Goker M."/>
            <person name="Bristow J."/>
            <person name="Eisen J.A."/>
            <person name="Markowitz V."/>
            <person name="Hugenholtz P."/>
            <person name="Klenk H.P."/>
            <person name="Kyrpides N.C."/>
        </authorList>
    </citation>
    <scope>NUCLEOTIDE SEQUENCE [LARGE SCALE GENOMIC DNA]</scope>
    <source>
        <strain evidence="3">ATCC 25592 / DSM 43247 / BCRC 13721 / JCM 3198 / KCTC 3076 / NBRC 16047 / NCTC 10667</strain>
    </source>
</reference>
<protein>
    <submittedName>
        <fullName evidence="2">ThiJ/PfpI domain protein</fullName>
    </submittedName>
</protein>
<gene>
    <name evidence="2" type="ordered locus">Gbro_4072</name>
</gene>
<dbReference type="Proteomes" id="UP000001219">
    <property type="component" value="Chromosome"/>
</dbReference>
<evidence type="ECO:0000313" key="3">
    <source>
        <dbReference type="Proteomes" id="UP000001219"/>
    </source>
</evidence>
<dbReference type="EMBL" id="CP001802">
    <property type="protein sequence ID" value="ACY23238.1"/>
    <property type="molecule type" value="Genomic_DNA"/>
</dbReference>
<dbReference type="InterPro" id="IPR002818">
    <property type="entry name" value="DJ-1/PfpI"/>
</dbReference>
<dbReference type="InterPro" id="IPR029062">
    <property type="entry name" value="Class_I_gatase-like"/>
</dbReference>
<dbReference type="STRING" id="526226.Gbro_4072"/>
<dbReference type="eggNOG" id="COG0693">
    <property type="taxonomic scope" value="Bacteria"/>
</dbReference>
<dbReference type="AlphaFoldDB" id="D0L4L3"/>